<reference evidence="1 2" key="1">
    <citation type="submission" date="2010-08" db="EMBL/GenBank/DDBJ databases">
        <authorList>
            <person name="Durkin A.S."/>
            <person name="Madupu R."/>
            <person name="Torralba M."/>
            <person name="Gillis M."/>
            <person name="Methe B."/>
            <person name="Sutton G."/>
            <person name="Nelson K.E."/>
        </authorList>
    </citation>
    <scope>NUCLEOTIDE SEQUENCE [LARGE SCALE GENOMIC DNA]</scope>
    <source>
        <strain evidence="1 2">FB035-09AN</strain>
    </source>
</reference>
<sequence>MDISEYRQLILDDLLMRKNAKGEPMIEEDVAKSWLNELSDEELEEGMLFNEPKDVADIIIETR</sequence>
<organism evidence="1 2">
    <name type="scientific">Prevotella disiens FB035-09AN</name>
    <dbReference type="NCBI Taxonomy" id="866771"/>
    <lineage>
        <taxon>Bacteria</taxon>
        <taxon>Pseudomonadati</taxon>
        <taxon>Bacteroidota</taxon>
        <taxon>Bacteroidia</taxon>
        <taxon>Bacteroidales</taxon>
        <taxon>Prevotellaceae</taxon>
        <taxon>Prevotella</taxon>
    </lineage>
</organism>
<gene>
    <name evidence="1" type="ORF">HMPREF9296_0517</name>
</gene>
<dbReference type="RefSeq" id="WP_004356085.1">
    <property type="nucleotide sequence ID" value="NZ_AEDO01000019.1"/>
</dbReference>
<dbReference type="Proteomes" id="UP000003610">
    <property type="component" value="Unassembled WGS sequence"/>
</dbReference>
<evidence type="ECO:0000313" key="2">
    <source>
        <dbReference type="Proteomes" id="UP000003610"/>
    </source>
</evidence>
<dbReference type="EMBL" id="AEDO01000019">
    <property type="protein sequence ID" value="EFL46596.1"/>
    <property type="molecule type" value="Genomic_DNA"/>
</dbReference>
<proteinExistence type="predicted"/>
<dbReference type="AlphaFoldDB" id="E1KPM3"/>
<comment type="caution">
    <text evidence="1">The sequence shown here is derived from an EMBL/GenBank/DDBJ whole genome shotgun (WGS) entry which is preliminary data.</text>
</comment>
<accession>E1KPM3</accession>
<evidence type="ECO:0000313" key="1">
    <source>
        <dbReference type="EMBL" id="EFL46596.1"/>
    </source>
</evidence>
<protein>
    <submittedName>
        <fullName evidence="1">Uncharacterized protein</fullName>
    </submittedName>
</protein>
<dbReference type="STRING" id="866771.HMPREF9296_0517"/>
<name>E1KPM3_9BACT</name>